<evidence type="ECO:0000259" key="5">
    <source>
        <dbReference type="PROSITE" id="PS50977"/>
    </source>
</evidence>
<comment type="caution">
    <text evidence="6">The sequence shown here is derived from an EMBL/GenBank/DDBJ whole genome shotgun (WGS) entry which is preliminary data.</text>
</comment>
<organism evidence="6 7">
    <name type="scientific">Kribbella koreensis</name>
    <dbReference type="NCBI Taxonomy" id="57909"/>
    <lineage>
        <taxon>Bacteria</taxon>
        <taxon>Bacillati</taxon>
        <taxon>Actinomycetota</taxon>
        <taxon>Actinomycetes</taxon>
        <taxon>Propionibacteriales</taxon>
        <taxon>Kribbellaceae</taxon>
        <taxon>Kribbella</taxon>
    </lineage>
</organism>
<accession>A0ABN1Q3X6</accession>
<evidence type="ECO:0000313" key="7">
    <source>
        <dbReference type="Proteomes" id="UP001500542"/>
    </source>
</evidence>
<dbReference type="Proteomes" id="UP001500542">
    <property type="component" value="Unassembled WGS sequence"/>
</dbReference>
<dbReference type="PANTHER" id="PTHR47506:SF1">
    <property type="entry name" value="HTH-TYPE TRANSCRIPTIONAL REGULATOR YJDC"/>
    <property type="match status" value="1"/>
</dbReference>
<dbReference type="InterPro" id="IPR036271">
    <property type="entry name" value="Tet_transcr_reg_TetR-rel_C_sf"/>
</dbReference>
<dbReference type="PRINTS" id="PR00455">
    <property type="entry name" value="HTHTETR"/>
</dbReference>
<evidence type="ECO:0000313" key="6">
    <source>
        <dbReference type="EMBL" id="GAA0937043.1"/>
    </source>
</evidence>
<dbReference type="SUPFAM" id="SSF48498">
    <property type="entry name" value="Tetracyclin repressor-like, C-terminal domain"/>
    <property type="match status" value="1"/>
</dbReference>
<keyword evidence="1" id="KW-0805">Transcription regulation</keyword>
<dbReference type="EMBL" id="BAAAHK010000006">
    <property type="protein sequence ID" value="GAA0937043.1"/>
    <property type="molecule type" value="Genomic_DNA"/>
</dbReference>
<feature type="domain" description="HTH tetR-type" evidence="5">
    <location>
        <begin position="21"/>
        <end position="81"/>
    </location>
</feature>
<keyword evidence="7" id="KW-1185">Reference proteome</keyword>
<name>A0ABN1Q3X6_9ACTN</name>
<dbReference type="Pfam" id="PF00440">
    <property type="entry name" value="TetR_N"/>
    <property type="match status" value="1"/>
</dbReference>
<dbReference type="SUPFAM" id="SSF46689">
    <property type="entry name" value="Homeodomain-like"/>
    <property type="match status" value="1"/>
</dbReference>
<dbReference type="InterPro" id="IPR009057">
    <property type="entry name" value="Homeodomain-like_sf"/>
</dbReference>
<evidence type="ECO:0000256" key="2">
    <source>
        <dbReference type="ARBA" id="ARBA00023125"/>
    </source>
</evidence>
<sequence length="205" mass="21467">MGPIGTICLMPVAKGTSLDPDRTRAAMLEAATVVFYERGLDGVGIAELCSSVGASKETLYRHFGSKDGLIAAVLQARSDRNNAWLRRAAATGGDDPVAQLTAVFAVLGEWFDQPQYRGCALLNAATQRHFEPAHSMAVQHLDGYQALLTEIAAAAGVPDPDRVGRQLLMLLQGATVMADHLALGRAAADDALAAALPLLATSGTD</sequence>
<evidence type="ECO:0000256" key="1">
    <source>
        <dbReference type="ARBA" id="ARBA00023015"/>
    </source>
</evidence>
<proteinExistence type="predicted"/>
<reference evidence="6 7" key="1">
    <citation type="journal article" date="2019" name="Int. J. Syst. Evol. Microbiol.">
        <title>The Global Catalogue of Microorganisms (GCM) 10K type strain sequencing project: providing services to taxonomists for standard genome sequencing and annotation.</title>
        <authorList>
            <consortium name="The Broad Institute Genomics Platform"/>
            <consortium name="The Broad Institute Genome Sequencing Center for Infectious Disease"/>
            <person name="Wu L."/>
            <person name="Ma J."/>
        </authorList>
    </citation>
    <scope>NUCLEOTIDE SEQUENCE [LARGE SCALE GENOMIC DNA]</scope>
    <source>
        <strain evidence="6 7">JCM 10977</strain>
    </source>
</reference>
<evidence type="ECO:0000256" key="4">
    <source>
        <dbReference type="PROSITE-ProRule" id="PRU00335"/>
    </source>
</evidence>
<dbReference type="PROSITE" id="PS50977">
    <property type="entry name" value="HTH_TETR_2"/>
    <property type="match status" value="1"/>
</dbReference>
<gene>
    <name evidence="6" type="ORF">GCM10009554_25020</name>
</gene>
<evidence type="ECO:0000256" key="3">
    <source>
        <dbReference type="ARBA" id="ARBA00023163"/>
    </source>
</evidence>
<keyword evidence="2 4" id="KW-0238">DNA-binding</keyword>
<keyword evidence="3" id="KW-0804">Transcription</keyword>
<dbReference type="Gene3D" id="1.10.357.10">
    <property type="entry name" value="Tetracycline Repressor, domain 2"/>
    <property type="match status" value="1"/>
</dbReference>
<feature type="DNA-binding region" description="H-T-H motif" evidence="4">
    <location>
        <begin position="44"/>
        <end position="63"/>
    </location>
</feature>
<dbReference type="InterPro" id="IPR001647">
    <property type="entry name" value="HTH_TetR"/>
</dbReference>
<protein>
    <submittedName>
        <fullName evidence="6">TetR/AcrR family transcriptional regulator</fullName>
    </submittedName>
</protein>
<dbReference type="PANTHER" id="PTHR47506">
    <property type="entry name" value="TRANSCRIPTIONAL REGULATORY PROTEIN"/>
    <property type="match status" value="1"/>
</dbReference>